<dbReference type="SUPFAM" id="SSF53448">
    <property type="entry name" value="Nucleotide-diphospho-sugar transferases"/>
    <property type="match status" value="1"/>
</dbReference>
<dbReference type="Proteomes" id="UP000176770">
    <property type="component" value="Unassembled WGS sequence"/>
</dbReference>
<dbReference type="GO" id="GO:0006487">
    <property type="term" value="P:protein N-linked glycosylation"/>
    <property type="evidence" value="ECO:0007669"/>
    <property type="project" value="TreeGrafter"/>
</dbReference>
<accession>A0A1G2HHX5</accession>
<evidence type="ECO:0000313" key="2">
    <source>
        <dbReference type="EMBL" id="OGZ61999.1"/>
    </source>
</evidence>
<dbReference type="Gene3D" id="3.90.550.10">
    <property type="entry name" value="Spore Coat Polysaccharide Biosynthesis Protein SpsA, Chain A"/>
    <property type="match status" value="1"/>
</dbReference>
<comment type="caution">
    <text evidence="2">The sequence shown here is derived from an EMBL/GenBank/DDBJ whole genome shotgun (WGS) entry which is preliminary data.</text>
</comment>
<reference evidence="2 3" key="1">
    <citation type="journal article" date="2016" name="Nat. Commun.">
        <title>Thousands of microbial genomes shed light on interconnected biogeochemical processes in an aquifer system.</title>
        <authorList>
            <person name="Anantharaman K."/>
            <person name="Brown C.T."/>
            <person name="Hug L.A."/>
            <person name="Sharon I."/>
            <person name="Castelle C.J."/>
            <person name="Probst A.J."/>
            <person name="Thomas B.C."/>
            <person name="Singh A."/>
            <person name="Wilkins M.J."/>
            <person name="Karaoz U."/>
            <person name="Brodie E.L."/>
            <person name="Williams K.H."/>
            <person name="Hubbard S.S."/>
            <person name="Banfield J.F."/>
        </authorList>
    </citation>
    <scope>NUCLEOTIDE SEQUENCE [LARGE SCALE GENOMIC DNA]</scope>
</reference>
<evidence type="ECO:0000259" key="1">
    <source>
        <dbReference type="Pfam" id="PF00535"/>
    </source>
</evidence>
<dbReference type="InterPro" id="IPR001173">
    <property type="entry name" value="Glyco_trans_2-like"/>
</dbReference>
<sequence length="193" mass="21993">MVKNLEYLVFKGGSGKKGLAVRMGMLKTTGKWRLFMDADSATTIDHLEKFWPLVDQGFEVLITSRDKKDVKGARQAVKQPLFKRMLGNFGNILTQIFGVWGIWDTQNGFKMLSAKAIEDIFSRAKVNGFGFDIELLALAKKLGYKIGIAPANWINDPNSRVTLSSYLYVFMELLKIRWNLITDKYNVKKDKTE</sequence>
<protein>
    <recommendedName>
        <fullName evidence="1">Glycosyltransferase 2-like domain-containing protein</fullName>
    </recommendedName>
</protein>
<organism evidence="2 3">
    <name type="scientific">Candidatus Spechtbacteria bacterium RIFCSPLOWO2_12_FULL_38_22</name>
    <dbReference type="NCBI Taxonomy" id="1802165"/>
    <lineage>
        <taxon>Bacteria</taxon>
        <taxon>Candidatus Spechtiibacteriota</taxon>
    </lineage>
</organism>
<dbReference type="AlphaFoldDB" id="A0A1G2HHX5"/>
<dbReference type="STRING" id="1802165.A3F94_00730"/>
<proteinExistence type="predicted"/>
<name>A0A1G2HHX5_9BACT</name>
<dbReference type="EMBL" id="MHOK01000011">
    <property type="protein sequence ID" value="OGZ61999.1"/>
    <property type="molecule type" value="Genomic_DNA"/>
</dbReference>
<dbReference type="Pfam" id="PF00535">
    <property type="entry name" value="Glycos_transf_2"/>
    <property type="match status" value="1"/>
</dbReference>
<dbReference type="InterPro" id="IPR029044">
    <property type="entry name" value="Nucleotide-diphossugar_trans"/>
</dbReference>
<dbReference type="PANTHER" id="PTHR10859">
    <property type="entry name" value="GLYCOSYL TRANSFERASE"/>
    <property type="match status" value="1"/>
</dbReference>
<dbReference type="PANTHER" id="PTHR10859:SF91">
    <property type="entry name" value="DOLICHYL-PHOSPHATE BETA-GLUCOSYLTRANSFERASE"/>
    <property type="match status" value="1"/>
</dbReference>
<evidence type="ECO:0000313" key="3">
    <source>
        <dbReference type="Proteomes" id="UP000176770"/>
    </source>
</evidence>
<feature type="domain" description="Glycosyltransferase 2-like" evidence="1">
    <location>
        <begin position="5"/>
        <end position="121"/>
    </location>
</feature>
<gene>
    <name evidence="2" type="ORF">A3F94_00730</name>
</gene>